<reference evidence="2 3" key="1">
    <citation type="submission" date="2020-08" db="EMBL/GenBank/DDBJ databases">
        <title>Sequencing the genomes of 1000 actinobacteria strains.</title>
        <authorList>
            <person name="Klenk H.-P."/>
        </authorList>
    </citation>
    <scope>NUCLEOTIDE SEQUENCE [LARGE SCALE GENOMIC DNA]</scope>
    <source>
        <strain evidence="2 3">DSM 45362</strain>
    </source>
</reference>
<organism evidence="2 3">
    <name type="scientific">Allocatelliglobosispora scoriae</name>
    <dbReference type="NCBI Taxonomy" id="643052"/>
    <lineage>
        <taxon>Bacteria</taxon>
        <taxon>Bacillati</taxon>
        <taxon>Actinomycetota</taxon>
        <taxon>Actinomycetes</taxon>
        <taxon>Micromonosporales</taxon>
        <taxon>Micromonosporaceae</taxon>
        <taxon>Allocatelliglobosispora</taxon>
    </lineage>
</organism>
<dbReference type="AlphaFoldDB" id="A0A841BRS3"/>
<sequence length="313" mass="33713">MTATWRSLPAATRAEARSLAARGLPHPDPAVQAAVAARHARLADSFARTRLIASFSTLLVLPWSFLIEVSTTTLLIMLGQFLVVLALTIAQPIGQLRYLASGRLSAPNIYALAWAAAADRPAQPREFGRPRRRFVMWLTISGSPVIIGAALTVAIVVGLVRGDWPGWLLGALALVLVLIAMLILWGWRLTRRMDPRVAVRLTASGIHLPDNPLTLAWSEVVRVHAAPQAPAPWRGIAGLAILLRDPEAVGARLPGRLVRGVSRWAMRRQHGWVVVQDTMLGAPVAEVVAAAMALHRAALAEQQTAGTRQAPAV</sequence>
<keyword evidence="1" id="KW-1133">Transmembrane helix</keyword>
<dbReference type="EMBL" id="JACHMN010000002">
    <property type="protein sequence ID" value="MBB5869899.1"/>
    <property type="molecule type" value="Genomic_DNA"/>
</dbReference>
<keyword evidence="3" id="KW-1185">Reference proteome</keyword>
<keyword evidence="1" id="KW-0812">Transmembrane</keyword>
<protein>
    <submittedName>
        <fullName evidence="2">Uncharacterized protein</fullName>
    </submittedName>
</protein>
<feature type="transmembrane region" description="Helical" evidence="1">
    <location>
        <begin position="73"/>
        <end position="93"/>
    </location>
</feature>
<keyword evidence="1" id="KW-0472">Membrane</keyword>
<accession>A0A841BRS3</accession>
<feature type="transmembrane region" description="Helical" evidence="1">
    <location>
        <begin position="134"/>
        <end position="160"/>
    </location>
</feature>
<comment type="caution">
    <text evidence="2">The sequence shown here is derived from an EMBL/GenBank/DDBJ whole genome shotgun (WGS) entry which is preliminary data.</text>
</comment>
<dbReference type="Proteomes" id="UP000587527">
    <property type="component" value="Unassembled WGS sequence"/>
</dbReference>
<dbReference type="RefSeq" id="WP_184836872.1">
    <property type="nucleotide sequence ID" value="NZ_JACHMN010000002.1"/>
</dbReference>
<name>A0A841BRS3_9ACTN</name>
<gene>
    <name evidence="2" type="ORF">F4553_003278</name>
</gene>
<proteinExistence type="predicted"/>
<evidence type="ECO:0000313" key="2">
    <source>
        <dbReference type="EMBL" id="MBB5869899.1"/>
    </source>
</evidence>
<feature type="transmembrane region" description="Helical" evidence="1">
    <location>
        <begin position="166"/>
        <end position="187"/>
    </location>
</feature>
<evidence type="ECO:0000256" key="1">
    <source>
        <dbReference type="SAM" id="Phobius"/>
    </source>
</evidence>
<evidence type="ECO:0000313" key="3">
    <source>
        <dbReference type="Proteomes" id="UP000587527"/>
    </source>
</evidence>